<protein>
    <submittedName>
        <fullName evidence="2">Si:zfos-1762d12.1</fullName>
    </submittedName>
</protein>
<reference evidence="2" key="1">
    <citation type="submission" date="2016-05" db="EMBL/GenBank/DDBJ databases">
        <authorList>
            <person name="Lavstsen T."/>
            <person name="Jespersen J.S."/>
        </authorList>
    </citation>
    <scope>NUCLEOTIDE SEQUENCE</scope>
    <source>
        <tissue evidence="2">Brain</tissue>
    </source>
</reference>
<evidence type="ECO:0000313" key="2">
    <source>
        <dbReference type="EMBL" id="SBS05369.1"/>
    </source>
</evidence>
<name>A0A1A8RJC3_9TELE</name>
<reference evidence="2" key="2">
    <citation type="submission" date="2016-06" db="EMBL/GenBank/DDBJ databases">
        <title>The genome of a short-lived fish provides insights into sex chromosome evolution and the genetic control of aging.</title>
        <authorList>
            <person name="Reichwald K."/>
            <person name="Felder M."/>
            <person name="Petzold A."/>
            <person name="Koch P."/>
            <person name="Groth M."/>
            <person name="Platzer M."/>
        </authorList>
    </citation>
    <scope>NUCLEOTIDE SEQUENCE</scope>
    <source>
        <tissue evidence="2">Brain</tissue>
    </source>
</reference>
<feature type="region of interest" description="Disordered" evidence="1">
    <location>
        <begin position="1"/>
        <end position="50"/>
    </location>
</feature>
<feature type="compositionally biased region" description="Low complexity" evidence="1">
    <location>
        <begin position="29"/>
        <end position="50"/>
    </location>
</feature>
<dbReference type="AlphaFoldDB" id="A0A1A8RJC3"/>
<organism evidence="2">
    <name type="scientific">Nothobranchius rachovii</name>
    <name type="common">bluefin notho</name>
    <dbReference type="NCBI Taxonomy" id="451742"/>
    <lineage>
        <taxon>Eukaryota</taxon>
        <taxon>Metazoa</taxon>
        <taxon>Chordata</taxon>
        <taxon>Craniata</taxon>
        <taxon>Vertebrata</taxon>
        <taxon>Euteleostomi</taxon>
        <taxon>Actinopterygii</taxon>
        <taxon>Neopterygii</taxon>
        <taxon>Teleostei</taxon>
        <taxon>Neoteleostei</taxon>
        <taxon>Acanthomorphata</taxon>
        <taxon>Ovalentaria</taxon>
        <taxon>Atherinomorphae</taxon>
        <taxon>Cyprinodontiformes</taxon>
        <taxon>Nothobranchiidae</taxon>
        <taxon>Nothobranchius</taxon>
    </lineage>
</organism>
<evidence type="ECO:0000256" key="1">
    <source>
        <dbReference type="SAM" id="MobiDB-lite"/>
    </source>
</evidence>
<gene>
    <name evidence="2" type="primary">SI:ZFOS-1762D12.1</name>
</gene>
<feature type="non-terminal residue" evidence="2">
    <location>
        <position position="142"/>
    </location>
</feature>
<accession>A0A1A8RJC3</accession>
<feature type="non-terminal residue" evidence="2">
    <location>
        <position position="1"/>
    </location>
</feature>
<dbReference type="EMBL" id="HAEH01016957">
    <property type="protein sequence ID" value="SBS05369.1"/>
    <property type="molecule type" value="Transcribed_RNA"/>
</dbReference>
<sequence length="142" mass="15450">KPPKLTHLWTGRNSPREFPAGGEAGGRVSALPFSSRSASSSAPAAAPALPNPSFRYLVNPSWLNLKVLSPPCRSAWLKEAEGGFKEEGSPPPLFSCVFIPTRKKKEKRKIKNKLQLEINHECPSRARPCSCLDRTTGGRSAV</sequence>
<proteinExistence type="predicted"/>